<accession>A0A6P8ZW74</accession>
<dbReference type="GeneID" id="117650359"/>
<organism evidence="7">
    <name type="scientific">Thrips palmi</name>
    <name type="common">Melon thrips</name>
    <dbReference type="NCBI Taxonomy" id="161013"/>
    <lineage>
        <taxon>Eukaryota</taxon>
        <taxon>Metazoa</taxon>
        <taxon>Ecdysozoa</taxon>
        <taxon>Arthropoda</taxon>
        <taxon>Hexapoda</taxon>
        <taxon>Insecta</taxon>
        <taxon>Pterygota</taxon>
        <taxon>Neoptera</taxon>
        <taxon>Paraneoptera</taxon>
        <taxon>Thysanoptera</taxon>
        <taxon>Terebrantia</taxon>
        <taxon>Thripoidea</taxon>
        <taxon>Thripidae</taxon>
        <taxon>Thrips</taxon>
    </lineage>
</organism>
<evidence type="ECO:0000256" key="1">
    <source>
        <dbReference type="ARBA" id="ARBA00008020"/>
    </source>
</evidence>
<evidence type="ECO:0000313" key="6">
    <source>
        <dbReference type="Proteomes" id="UP000515158"/>
    </source>
</evidence>
<dbReference type="Gene3D" id="1.10.560.10">
    <property type="entry name" value="GroEL-like equatorial domain"/>
    <property type="match status" value="1"/>
</dbReference>
<keyword evidence="4 5" id="KW-0143">Chaperone</keyword>
<proteinExistence type="inferred from homology"/>
<gene>
    <name evidence="7" type="primary">LOC117650359</name>
</gene>
<dbReference type="InterPro" id="IPR027409">
    <property type="entry name" value="GroEL-like_apical_dom_sf"/>
</dbReference>
<dbReference type="Proteomes" id="UP000515158">
    <property type="component" value="Unplaced"/>
</dbReference>
<evidence type="ECO:0000256" key="3">
    <source>
        <dbReference type="ARBA" id="ARBA00022840"/>
    </source>
</evidence>
<dbReference type="Gene3D" id="3.30.260.10">
    <property type="entry name" value="TCP-1-like chaperonin intermediate domain"/>
    <property type="match status" value="1"/>
</dbReference>
<name>A0A6P8ZW74_THRPL</name>
<dbReference type="GO" id="GO:0005524">
    <property type="term" value="F:ATP binding"/>
    <property type="evidence" value="ECO:0007669"/>
    <property type="project" value="UniProtKB-KW"/>
</dbReference>
<dbReference type="PRINTS" id="PR00304">
    <property type="entry name" value="TCOMPLEXTCP1"/>
</dbReference>
<keyword evidence="3 5" id="KW-0067">ATP-binding</keyword>
<dbReference type="InterPro" id="IPR027410">
    <property type="entry name" value="TCP-1-like_intermed_sf"/>
</dbReference>
<dbReference type="Pfam" id="PF00118">
    <property type="entry name" value="Cpn60_TCP1"/>
    <property type="match status" value="1"/>
</dbReference>
<evidence type="ECO:0000256" key="4">
    <source>
        <dbReference type="ARBA" id="ARBA00023186"/>
    </source>
</evidence>
<keyword evidence="2 5" id="KW-0547">Nucleotide-binding</keyword>
<evidence type="ECO:0000313" key="7">
    <source>
        <dbReference type="RefSeq" id="XP_034249623.1"/>
    </source>
</evidence>
<evidence type="ECO:0000256" key="2">
    <source>
        <dbReference type="ARBA" id="ARBA00022741"/>
    </source>
</evidence>
<sequence length="483" mass="51524">MADTSRGSNAADGLARALRASQVVAEVVGVAFGPAGRGVMVQGPAGDMAITRDAMNILEAVFSPERSSDLGCEEVVLLQSARSLRQQAGDGVKCMLLTAGVLLHHLQRLRGVELAKARLALNRVGMALSNSLPRGAAVPAVDATSVVESVLATRFTRDVAAAFLPAASSLLRAVDDVQFLRRHLPVLCRRRQASGHSVADSLLRDGLVVDSSTLHFVAEGRVERRRVVVLAGDGGDDVLDVQAAVTALLADVADVSDVLVVTAAALSDVSLFALRLRGAAVLHCVPEEDERFLMERLLDSKDDLVVDVRVEHRGAAWLGLDGVRQLQVHAPTQQLANELGTALRDAVQLLCFANSVRVPGSALCPGGGWLERELHRALGGTPLGRDELLVWHQQQREKREPPPVVAQLVEAFQCVREEDAVFKALVEAVAAVPRALLRQHPLQPPPEPVALRVAVLQHAVAAVNTFLSVDHVLAAKRAPSRIP</sequence>
<dbReference type="AlphaFoldDB" id="A0A6P8ZW74"/>
<dbReference type="OrthoDB" id="270728at2759"/>
<dbReference type="RefSeq" id="XP_034249623.1">
    <property type="nucleotide sequence ID" value="XM_034393732.1"/>
</dbReference>
<keyword evidence="6" id="KW-1185">Reference proteome</keyword>
<dbReference type="GO" id="GO:0140662">
    <property type="term" value="F:ATP-dependent protein folding chaperone"/>
    <property type="evidence" value="ECO:0007669"/>
    <property type="project" value="InterPro"/>
</dbReference>
<reference evidence="7" key="1">
    <citation type="submission" date="2025-08" db="UniProtKB">
        <authorList>
            <consortium name="RefSeq"/>
        </authorList>
    </citation>
    <scope>IDENTIFICATION</scope>
    <source>
        <tissue evidence="7">Total insect</tissue>
    </source>
</reference>
<evidence type="ECO:0000256" key="5">
    <source>
        <dbReference type="RuleBase" id="RU004187"/>
    </source>
</evidence>
<dbReference type="InterPro" id="IPR017998">
    <property type="entry name" value="Chaperone_TCP-1"/>
</dbReference>
<dbReference type="Gene3D" id="3.50.7.10">
    <property type="entry name" value="GroEL"/>
    <property type="match status" value="1"/>
</dbReference>
<protein>
    <submittedName>
        <fullName evidence="7">Uncharacterized protein LOC117650359 isoform X3</fullName>
    </submittedName>
</protein>
<dbReference type="SUPFAM" id="SSF48592">
    <property type="entry name" value="GroEL equatorial domain-like"/>
    <property type="match status" value="1"/>
</dbReference>
<dbReference type="InterPro" id="IPR002423">
    <property type="entry name" value="Cpn60/GroEL/TCP-1"/>
</dbReference>
<comment type="similarity">
    <text evidence="1 5">Belongs to the TCP-1 chaperonin family.</text>
</comment>
<dbReference type="InterPro" id="IPR027413">
    <property type="entry name" value="GROEL-like_equatorial_sf"/>
</dbReference>